<dbReference type="RefSeq" id="XP_007679440.1">
    <property type="nucleotide sequence ID" value="XM_007681250.1"/>
</dbReference>
<name>M2N377_BAUPA</name>
<organism evidence="2 3">
    <name type="scientific">Baudoinia panamericana (strain UAMH 10762)</name>
    <name type="common">Angels' share fungus</name>
    <name type="synonym">Baudoinia compniacensis (strain UAMH 10762)</name>
    <dbReference type="NCBI Taxonomy" id="717646"/>
    <lineage>
        <taxon>Eukaryota</taxon>
        <taxon>Fungi</taxon>
        <taxon>Dikarya</taxon>
        <taxon>Ascomycota</taxon>
        <taxon>Pezizomycotina</taxon>
        <taxon>Dothideomycetes</taxon>
        <taxon>Dothideomycetidae</taxon>
        <taxon>Mycosphaerellales</taxon>
        <taxon>Teratosphaeriaceae</taxon>
        <taxon>Baudoinia</taxon>
    </lineage>
</organism>
<dbReference type="eggNOG" id="ENOG502S2V9">
    <property type="taxonomic scope" value="Eukaryota"/>
</dbReference>
<evidence type="ECO:0000313" key="2">
    <source>
        <dbReference type="EMBL" id="EMC93150.1"/>
    </source>
</evidence>
<dbReference type="AlphaFoldDB" id="M2N377"/>
<gene>
    <name evidence="2" type="ORF">BAUCODRAFT_229334</name>
</gene>
<dbReference type="EMBL" id="KB445560">
    <property type="protein sequence ID" value="EMC93150.1"/>
    <property type="molecule type" value="Genomic_DNA"/>
</dbReference>
<dbReference type="Pfam" id="PF26639">
    <property type="entry name" value="Het-6_barrel"/>
    <property type="match status" value="1"/>
</dbReference>
<feature type="domain" description="Heterokaryon incompatibility" evidence="1">
    <location>
        <begin position="129"/>
        <end position="285"/>
    </location>
</feature>
<evidence type="ECO:0000259" key="1">
    <source>
        <dbReference type="Pfam" id="PF06985"/>
    </source>
</evidence>
<accession>M2N377</accession>
<dbReference type="HOGENOM" id="CLU_004184_7_2_1"/>
<sequence length="669" mass="77077">MTALPFHSVNQDTGDRVGFIIECFRTSFPFVIRNFFVTYLPNAGLLSKALSWVLIKSHRVRFTRNMRSPRRVKRPKAGIPGSVHGLSPYVYETLPNDRYTRYFELAPGQWNEPIRGVLRMIPMDELEDYEAVSYVWGDQKSRIIIDCNGSSISVGVNLALLLRRMRLLEGTRRLWVDALCIDQSNKHERSVQVRHMGYIYEHALRGVFWLGDEDEQTAEAFSLLQELAQMVQLVDARTGYSEVAHTLTAQEMQQRRLPDLRDERWNPFWKLLLDQWFMRTWILQEACLTPHAIMQRGSFTIEWTKFVRLIAYMVSSQAVRNDFAASTLVHFCLWVDYGLDLLETLQLARGRFCTEPLDRVFSILGLAKHQPTHLSSGSFVDTSELQTVDYDEPTSELYRRVARVYLLQGDLRPLGLASNNVIGNVKGLPSWVPDWTAWNWNTPIYYSLKHLVPEGEPVRFALANRTPVLSQDGKQLTVYGALHDQVVAVGRHVRLRGISPREFGLIYLESWRCLAFKHLNLAVVRTSDVVDAFARLLVFDHSLTRFQRWTHAETYFRYLDAVRNTNHRVDGRQVLYFDDNQLDIRNFAVYVKGCVTYRTFFITASGYLGLGPFTVRVGDQIAQFDGGWTPFVLRSVGKGCHEIVGESYIQGLMKGEKDFTAVNQEIHLV</sequence>
<dbReference type="STRING" id="717646.M2N377"/>
<dbReference type="KEGG" id="bcom:BAUCODRAFT_229334"/>
<dbReference type="InterPro" id="IPR010730">
    <property type="entry name" value="HET"/>
</dbReference>
<dbReference type="Pfam" id="PF06985">
    <property type="entry name" value="HET"/>
    <property type="match status" value="1"/>
</dbReference>
<protein>
    <recommendedName>
        <fullName evidence="1">Heterokaryon incompatibility domain-containing protein</fullName>
    </recommendedName>
</protein>
<keyword evidence="3" id="KW-1185">Reference proteome</keyword>
<dbReference type="PANTHER" id="PTHR24148:SF64">
    <property type="entry name" value="HETEROKARYON INCOMPATIBILITY DOMAIN-CONTAINING PROTEIN"/>
    <property type="match status" value="1"/>
</dbReference>
<dbReference type="GeneID" id="19109959"/>
<dbReference type="OMA" id="CHEIVGE"/>
<dbReference type="Proteomes" id="UP000011761">
    <property type="component" value="Unassembled WGS sequence"/>
</dbReference>
<dbReference type="InterPro" id="IPR052895">
    <property type="entry name" value="HetReg/Transcr_Mod"/>
</dbReference>
<proteinExistence type="predicted"/>
<evidence type="ECO:0000313" key="3">
    <source>
        <dbReference type="Proteomes" id="UP000011761"/>
    </source>
</evidence>
<reference evidence="2 3" key="1">
    <citation type="journal article" date="2012" name="PLoS Pathog.">
        <title>Diverse lifestyles and strategies of plant pathogenesis encoded in the genomes of eighteen Dothideomycetes fungi.</title>
        <authorList>
            <person name="Ohm R.A."/>
            <person name="Feau N."/>
            <person name="Henrissat B."/>
            <person name="Schoch C.L."/>
            <person name="Horwitz B.A."/>
            <person name="Barry K.W."/>
            <person name="Condon B.J."/>
            <person name="Copeland A.C."/>
            <person name="Dhillon B."/>
            <person name="Glaser F."/>
            <person name="Hesse C.N."/>
            <person name="Kosti I."/>
            <person name="LaButti K."/>
            <person name="Lindquist E.A."/>
            <person name="Lucas S."/>
            <person name="Salamov A.A."/>
            <person name="Bradshaw R.E."/>
            <person name="Ciuffetti L."/>
            <person name="Hamelin R.C."/>
            <person name="Kema G.H.J."/>
            <person name="Lawrence C."/>
            <person name="Scott J.A."/>
            <person name="Spatafora J.W."/>
            <person name="Turgeon B.G."/>
            <person name="de Wit P.J.G.M."/>
            <person name="Zhong S."/>
            <person name="Goodwin S.B."/>
            <person name="Grigoriev I.V."/>
        </authorList>
    </citation>
    <scope>NUCLEOTIDE SEQUENCE [LARGE SCALE GENOMIC DNA]</scope>
    <source>
        <strain evidence="2 3">UAMH 10762</strain>
    </source>
</reference>
<dbReference type="PANTHER" id="PTHR24148">
    <property type="entry name" value="ANKYRIN REPEAT DOMAIN-CONTAINING PROTEIN 39 HOMOLOG-RELATED"/>
    <property type="match status" value="1"/>
</dbReference>
<dbReference type="OrthoDB" id="5416609at2759"/>